<dbReference type="EMBL" id="BAAAHE010000005">
    <property type="protein sequence ID" value="GAA0606057.1"/>
    <property type="molecule type" value="Genomic_DNA"/>
</dbReference>
<sequence length="393" mass="43313">MGVRDQLTLTGSVLRVGATVASERARGRGPVTAPDAVPARVEDLTPEWLTAALCRERPGARVVGVELGGGSEGTSSRRALTVSYNHAGAGLPTAVYAKSTPRFVSRVLVGVTGAAGAEALFYDRIRQHLDIGAPAGYAGAWDPRSCRSMVLAEDVSVTRGATFPDAAVQIDRLGAESMVREMARYHGALWEDPRLDREWTTLRDALTWQRKFNASTGMDAGAVFAFRFASEEIPAALHARRREVRPAFARSLEVNVRLPRTLLHQDVHPRNWFHLPDGALHLYDWQGIAKGNWALDVAYALSAALDVEDRRAWERDLIALYLDELAAAGGKPPSFEDGFLAYRQQMLHGLVFWTYTLLVGKISELQPETYVRTLIRRTSQAVVDLETLDLLRN</sequence>
<reference evidence="1 2" key="1">
    <citation type="journal article" date="2019" name="Int. J. Syst. Evol. Microbiol.">
        <title>The Global Catalogue of Microorganisms (GCM) 10K type strain sequencing project: providing services to taxonomists for standard genome sequencing and annotation.</title>
        <authorList>
            <consortium name="The Broad Institute Genomics Platform"/>
            <consortium name="The Broad Institute Genome Sequencing Center for Infectious Disease"/>
            <person name="Wu L."/>
            <person name="Ma J."/>
        </authorList>
    </citation>
    <scope>NUCLEOTIDE SEQUENCE [LARGE SCALE GENOMIC DNA]</scope>
    <source>
        <strain evidence="1 2">JCM 10671</strain>
    </source>
</reference>
<dbReference type="Gene3D" id="3.90.1200.10">
    <property type="match status" value="1"/>
</dbReference>
<organism evidence="1 2">
    <name type="scientific">Sporichthya brevicatena</name>
    <dbReference type="NCBI Taxonomy" id="171442"/>
    <lineage>
        <taxon>Bacteria</taxon>
        <taxon>Bacillati</taxon>
        <taxon>Actinomycetota</taxon>
        <taxon>Actinomycetes</taxon>
        <taxon>Sporichthyales</taxon>
        <taxon>Sporichthyaceae</taxon>
        <taxon>Sporichthya</taxon>
    </lineage>
</organism>
<protein>
    <submittedName>
        <fullName evidence="1">Phosphotransferase</fullName>
    </submittedName>
</protein>
<dbReference type="SUPFAM" id="SSF56112">
    <property type="entry name" value="Protein kinase-like (PK-like)"/>
    <property type="match status" value="1"/>
</dbReference>
<dbReference type="InterPro" id="IPR011009">
    <property type="entry name" value="Kinase-like_dom_sf"/>
</dbReference>
<accession>A0ABN1G8B4</accession>
<evidence type="ECO:0000313" key="2">
    <source>
        <dbReference type="Proteomes" id="UP001500957"/>
    </source>
</evidence>
<proteinExistence type="predicted"/>
<dbReference type="Proteomes" id="UP001500957">
    <property type="component" value="Unassembled WGS sequence"/>
</dbReference>
<keyword evidence="2" id="KW-1185">Reference proteome</keyword>
<comment type="caution">
    <text evidence="1">The sequence shown here is derived from an EMBL/GenBank/DDBJ whole genome shotgun (WGS) entry which is preliminary data.</text>
</comment>
<name>A0ABN1G8B4_9ACTN</name>
<dbReference type="RefSeq" id="WP_344601233.1">
    <property type="nucleotide sequence ID" value="NZ_BAAAHE010000005.1"/>
</dbReference>
<evidence type="ECO:0000313" key="1">
    <source>
        <dbReference type="EMBL" id="GAA0606057.1"/>
    </source>
</evidence>
<gene>
    <name evidence="1" type="ORF">GCM10009547_04990</name>
</gene>